<gene>
    <name evidence="1" type="primary">ZSA5C</name>
    <name evidence="1" type="ORF">TR144046</name>
</gene>
<accession>A0A0V0J992</accession>
<proteinExistence type="predicted"/>
<evidence type="ECO:0000313" key="1">
    <source>
        <dbReference type="EMBL" id="JAP62188.1"/>
    </source>
</evidence>
<name>A0A0V0J992_SCHSO</name>
<organism evidence="1">
    <name type="scientific">Schistocephalus solidus</name>
    <name type="common">Tapeworm</name>
    <dbReference type="NCBI Taxonomy" id="70667"/>
    <lineage>
        <taxon>Eukaryota</taxon>
        <taxon>Metazoa</taxon>
        <taxon>Spiralia</taxon>
        <taxon>Lophotrochozoa</taxon>
        <taxon>Platyhelminthes</taxon>
        <taxon>Cestoda</taxon>
        <taxon>Eucestoda</taxon>
        <taxon>Diphyllobothriidea</taxon>
        <taxon>Diphyllobothriidae</taxon>
        <taxon>Schistocephalus</taxon>
    </lineage>
</organism>
<sequence length="177" mass="20005">MDRSPVRRRCLRLQLRLVLPPPGLHQLPRGSLNPDCLRRRMTKRAMRVRRRRTSNIRFSNLWLQGPLRRVSFVCPPPLLTMLTVTPVTWSTPQALPLPRLLLLHPLQSILKALQTSLLPGNRPKDRTKAEGFLFYTAGGHLPLSTDFFLFLGAHTPPHDTVSVLSPCATDLLATADL</sequence>
<dbReference type="AlphaFoldDB" id="A0A0V0J992"/>
<dbReference type="EMBL" id="GEEE01010847">
    <property type="protein sequence ID" value="JAP52378.1"/>
    <property type="molecule type" value="Transcribed_RNA"/>
</dbReference>
<protein>
    <submittedName>
        <fullName evidence="1">Zinc finger and SCAN domain-containing protein 5C</fullName>
    </submittedName>
</protein>
<reference evidence="1" key="1">
    <citation type="submission" date="2016-01" db="EMBL/GenBank/DDBJ databases">
        <title>Reference transcriptome for the parasite Schistocephalus solidus: insights into the molecular evolution of parasitism.</title>
        <authorList>
            <person name="Hebert F.O."/>
            <person name="Grambauer S."/>
            <person name="Barber I."/>
            <person name="Landry C.R."/>
            <person name="Aubin-Horth N."/>
        </authorList>
    </citation>
    <scope>NUCLEOTIDE SEQUENCE</scope>
</reference>
<dbReference type="EMBL" id="GEEE01001037">
    <property type="protein sequence ID" value="JAP62188.1"/>
    <property type="molecule type" value="Transcribed_RNA"/>
</dbReference>